<evidence type="ECO:0000256" key="14">
    <source>
        <dbReference type="ARBA" id="ARBA00023170"/>
    </source>
</evidence>
<keyword evidence="10" id="KW-0418">Kinase</keyword>
<evidence type="ECO:0000256" key="2">
    <source>
        <dbReference type="ARBA" id="ARBA00007606"/>
    </source>
</evidence>
<dbReference type="Gene3D" id="2.60.120.200">
    <property type="match status" value="1"/>
</dbReference>
<evidence type="ECO:0000256" key="13">
    <source>
        <dbReference type="ARBA" id="ARBA00023136"/>
    </source>
</evidence>
<evidence type="ECO:0000256" key="11">
    <source>
        <dbReference type="ARBA" id="ARBA00022840"/>
    </source>
</evidence>
<dbReference type="InterPro" id="IPR000719">
    <property type="entry name" value="Prot_kinase_dom"/>
</dbReference>
<keyword evidence="11 15" id="KW-0067">ATP-binding</keyword>
<keyword evidence="7" id="KW-0732">Signal</keyword>
<reference evidence="19 20" key="1">
    <citation type="journal article" date="2018" name="Nat. Genet.">
        <title>The Rosa genome provides new insights in the design of modern roses.</title>
        <authorList>
            <person name="Bendahmane M."/>
        </authorList>
    </citation>
    <scope>NUCLEOTIDE SEQUENCE [LARGE SCALE GENOMIC DNA]</scope>
    <source>
        <strain evidence="20">cv. Old Blush</strain>
    </source>
</reference>
<dbReference type="Pfam" id="PF00139">
    <property type="entry name" value="Lectin_legB"/>
    <property type="match status" value="1"/>
</dbReference>
<evidence type="ECO:0000256" key="3">
    <source>
        <dbReference type="ARBA" id="ARBA00008536"/>
    </source>
</evidence>
<dbReference type="SMART" id="SM00220">
    <property type="entry name" value="S_TKc"/>
    <property type="match status" value="1"/>
</dbReference>
<dbReference type="PROSITE" id="PS00108">
    <property type="entry name" value="PROTEIN_KINASE_ST"/>
    <property type="match status" value="1"/>
</dbReference>
<keyword evidence="8" id="KW-0430">Lectin</keyword>
<keyword evidence="12 17" id="KW-1133">Transmembrane helix</keyword>
<feature type="compositionally biased region" description="Low complexity" evidence="16">
    <location>
        <begin position="644"/>
        <end position="662"/>
    </location>
</feature>
<keyword evidence="9 15" id="KW-0547">Nucleotide-binding</keyword>
<dbReference type="InterPro" id="IPR001220">
    <property type="entry name" value="Legume_lectin_dom"/>
</dbReference>
<dbReference type="InterPro" id="IPR008271">
    <property type="entry name" value="Ser/Thr_kinase_AS"/>
</dbReference>
<evidence type="ECO:0000256" key="9">
    <source>
        <dbReference type="ARBA" id="ARBA00022741"/>
    </source>
</evidence>
<dbReference type="InterPro" id="IPR013320">
    <property type="entry name" value="ConA-like_dom_sf"/>
</dbReference>
<evidence type="ECO:0000256" key="17">
    <source>
        <dbReference type="SAM" id="Phobius"/>
    </source>
</evidence>
<evidence type="ECO:0000256" key="1">
    <source>
        <dbReference type="ARBA" id="ARBA00004479"/>
    </source>
</evidence>
<evidence type="ECO:0000256" key="5">
    <source>
        <dbReference type="ARBA" id="ARBA00022679"/>
    </source>
</evidence>
<dbReference type="FunFam" id="3.30.200.20:FF:000015">
    <property type="entry name" value="Somatic embryogenesis receptor kinase 1"/>
    <property type="match status" value="1"/>
</dbReference>
<comment type="similarity">
    <text evidence="4">In the C-terminal section; belongs to the protein kinase superfamily. Ser/Thr protein kinase family.</text>
</comment>
<dbReference type="GO" id="GO:0005524">
    <property type="term" value="F:ATP binding"/>
    <property type="evidence" value="ECO:0007669"/>
    <property type="project" value="UniProtKB-UniRule"/>
</dbReference>
<proteinExistence type="inferred from homology"/>
<keyword evidence="6 17" id="KW-0812">Transmembrane</keyword>
<dbReference type="Pfam" id="PF00069">
    <property type="entry name" value="Pkinase"/>
    <property type="match status" value="1"/>
</dbReference>
<dbReference type="AlphaFoldDB" id="A0A2P6RP48"/>
<dbReference type="InterPro" id="IPR050528">
    <property type="entry name" value="L-type_Lectin-RKs"/>
</dbReference>
<feature type="region of interest" description="Disordered" evidence="16">
    <location>
        <begin position="634"/>
        <end position="668"/>
    </location>
</feature>
<organism evidence="19 20">
    <name type="scientific">Rosa chinensis</name>
    <name type="common">China rose</name>
    <dbReference type="NCBI Taxonomy" id="74649"/>
    <lineage>
        <taxon>Eukaryota</taxon>
        <taxon>Viridiplantae</taxon>
        <taxon>Streptophyta</taxon>
        <taxon>Embryophyta</taxon>
        <taxon>Tracheophyta</taxon>
        <taxon>Spermatophyta</taxon>
        <taxon>Magnoliopsida</taxon>
        <taxon>eudicotyledons</taxon>
        <taxon>Gunneridae</taxon>
        <taxon>Pentapetalae</taxon>
        <taxon>rosids</taxon>
        <taxon>fabids</taxon>
        <taxon>Rosales</taxon>
        <taxon>Rosaceae</taxon>
        <taxon>Rosoideae</taxon>
        <taxon>Rosoideae incertae sedis</taxon>
        <taxon>Rosa</taxon>
    </lineage>
</organism>
<evidence type="ECO:0000256" key="8">
    <source>
        <dbReference type="ARBA" id="ARBA00022734"/>
    </source>
</evidence>
<comment type="similarity">
    <text evidence="3">In the N-terminal section; belongs to the leguminous lectin family.</text>
</comment>
<dbReference type="FunFam" id="1.10.510.10:FF:000522">
    <property type="entry name" value="L-type lectin-domain containing receptor kinase IX.1"/>
    <property type="match status" value="1"/>
</dbReference>
<dbReference type="SUPFAM" id="SSF49899">
    <property type="entry name" value="Concanavalin A-like lectins/glucanases"/>
    <property type="match status" value="1"/>
</dbReference>
<feature type="transmembrane region" description="Helical" evidence="17">
    <location>
        <begin position="15"/>
        <end position="36"/>
    </location>
</feature>
<keyword evidence="5 19" id="KW-0808">Transferase</keyword>
<evidence type="ECO:0000256" key="12">
    <source>
        <dbReference type="ARBA" id="ARBA00022989"/>
    </source>
</evidence>
<keyword evidence="14" id="KW-0675">Receptor</keyword>
<comment type="caution">
    <text evidence="19">The sequence shown here is derived from an EMBL/GenBank/DDBJ whole genome shotgun (WGS) entry which is preliminary data.</text>
</comment>
<evidence type="ECO:0000256" key="16">
    <source>
        <dbReference type="SAM" id="MobiDB-lite"/>
    </source>
</evidence>
<dbReference type="OMA" id="DGEYNHV"/>
<evidence type="ECO:0000313" key="19">
    <source>
        <dbReference type="EMBL" id="PRQ48206.1"/>
    </source>
</evidence>
<keyword evidence="20" id="KW-1185">Reference proteome</keyword>
<dbReference type="Gene3D" id="1.10.510.10">
    <property type="entry name" value="Transferase(Phosphotransferase) domain 1"/>
    <property type="match status" value="1"/>
</dbReference>
<dbReference type="SUPFAM" id="SSF56112">
    <property type="entry name" value="Protein kinase-like (PK-like)"/>
    <property type="match status" value="1"/>
</dbReference>
<dbReference type="PROSITE" id="PS50011">
    <property type="entry name" value="PROTEIN_KINASE_DOM"/>
    <property type="match status" value="1"/>
</dbReference>
<dbReference type="EMBL" id="PDCK01000040">
    <property type="protein sequence ID" value="PRQ48206.1"/>
    <property type="molecule type" value="Genomic_DNA"/>
</dbReference>
<evidence type="ECO:0000256" key="6">
    <source>
        <dbReference type="ARBA" id="ARBA00022692"/>
    </source>
</evidence>
<feature type="domain" description="Protein kinase" evidence="18">
    <location>
        <begin position="355"/>
        <end position="632"/>
    </location>
</feature>
<evidence type="ECO:0000256" key="7">
    <source>
        <dbReference type="ARBA" id="ARBA00022729"/>
    </source>
</evidence>
<dbReference type="PROSITE" id="PS00308">
    <property type="entry name" value="LECTIN_LEGUME_ALPHA"/>
    <property type="match status" value="1"/>
</dbReference>
<dbReference type="InterPro" id="IPR017441">
    <property type="entry name" value="Protein_kinase_ATP_BS"/>
</dbReference>
<dbReference type="Gramene" id="PRQ48206">
    <property type="protein sequence ID" value="PRQ48206"/>
    <property type="gene ID" value="RchiOBHm_Chr2g0108101"/>
</dbReference>
<dbReference type="InterPro" id="IPR011009">
    <property type="entry name" value="Kinase-like_dom_sf"/>
</dbReference>
<evidence type="ECO:0000259" key="18">
    <source>
        <dbReference type="PROSITE" id="PS50011"/>
    </source>
</evidence>
<dbReference type="Proteomes" id="UP000238479">
    <property type="component" value="Chromosome 2"/>
</dbReference>
<sequence>MMSLRKVATFRLNHYLNNCCIIHLMILINFLLIPVCHPLSFSINRFDQTTSNILYDGDAAPSSKSSGAIELNTADYFRVGRATYVEPLHLWEGSSLASDFTTNFSFVVDTLNKSSFADGFAFFLAPVHYPIPPNSGGCDLGLFNTTTRFAASQNQLVVVEFDTLSNPWDPQGPHIGINDKTIASDVHASWDPVLHSGKDCHARITYNATTNHLILSWTYEKSLAPNDSSLSVTIDLRRSLPEWVTIGFSSATGLVFERHVISSWEFSSSELNSDVSQRKNKKERRIVLKIVVAAAAAVLFLILMLYVAYRWVVLQRIKRTRGDRIESNESSSVALSSINPRQFTYQELVAATNGFANDRRLGQGGSGQVYKGIIQDLGCVAAVKRIFAQSDKHHEKIFINEVKIISRIIHKNLVHFVGWCHAQGECMLVYEYMPNSSLDTHLFGSRATLQWEFRYRIALGLASALHYLHEDAEQCVLHRDIKSANVLLDNDFNTKLGDFGIAKLVDPRLRSQTTGVVGTFGYMAPEYVIQGRASKESDMFSFGVVALEIACGRRTYHDGEFHLPLYRWVWHLYLAENLLDAADERLGVDFDQNEMECLLIVGLWCTHPNSKERPKAGHVIKVLRLEAPLPNLPHIMPDYPMPQPQQQVQSGSSQPQLSLTSSFNSVGR</sequence>
<dbReference type="CDD" id="cd06899">
    <property type="entry name" value="lectin_legume_LecRK_Arcelin_ConA"/>
    <property type="match status" value="1"/>
</dbReference>
<dbReference type="PANTHER" id="PTHR27007">
    <property type="match status" value="1"/>
</dbReference>
<dbReference type="STRING" id="74649.A0A2P6RP48"/>
<gene>
    <name evidence="19" type="ORF">RchiOBHm_Chr2g0108101</name>
</gene>
<dbReference type="PROSITE" id="PS00107">
    <property type="entry name" value="PROTEIN_KINASE_ATP"/>
    <property type="match status" value="1"/>
</dbReference>
<feature type="transmembrane region" description="Helical" evidence="17">
    <location>
        <begin position="286"/>
        <end position="309"/>
    </location>
</feature>
<dbReference type="GO" id="GO:0004672">
    <property type="term" value="F:protein kinase activity"/>
    <property type="evidence" value="ECO:0007669"/>
    <property type="project" value="InterPro"/>
</dbReference>
<feature type="binding site" evidence="15">
    <location>
        <position position="384"/>
    </location>
    <ligand>
        <name>ATP</name>
        <dbReference type="ChEBI" id="CHEBI:30616"/>
    </ligand>
</feature>
<dbReference type="Gene3D" id="3.30.200.20">
    <property type="entry name" value="Phosphorylase Kinase, domain 1"/>
    <property type="match status" value="1"/>
</dbReference>
<protein>
    <recommendedName>
        <fullName evidence="18">Protein kinase domain-containing protein</fullName>
    </recommendedName>
</protein>
<dbReference type="InterPro" id="IPR000985">
    <property type="entry name" value="Lectin_LegA_CS"/>
</dbReference>
<evidence type="ECO:0000313" key="20">
    <source>
        <dbReference type="Proteomes" id="UP000238479"/>
    </source>
</evidence>
<dbReference type="GO" id="GO:0016020">
    <property type="term" value="C:membrane"/>
    <property type="evidence" value="ECO:0007669"/>
    <property type="project" value="UniProtKB-SubCell"/>
</dbReference>
<accession>A0A2P6RP48</accession>
<keyword evidence="13 17" id="KW-0472">Membrane</keyword>
<comment type="subcellular location">
    <subcellularLocation>
        <location evidence="1">Membrane</location>
        <topology evidence="1">Single-pass type I membrane protein</topology>
    </subcellularLocation>
</comment>
<dbReference type="GO" id="GO:0030246">
    <property type="term" value="F:carbohydrate binding"/>
    <property type="evidence" value="ECO:0007669"/>
    <property type="project" value="UniProtKB-KW"/>
</dbReference>
<evidence type="ECO:0000256" key="10">
    <source>
        <dbReference type="ARBA" id="ARBA00022777"/>
    </source>
</evidence>
<name>A0A2P6RP48_ROSCH</name>
<evidence type="ECO:0000256" key="4">
    <source>
        <dbReference type="ARBA" id="ARBA00010217"/>
    </source>
</evidence>
<evidence type="ECO:0000256" key="15">
    <source>
        <dbReference type="PROSITE-ProRule" id="PRU10141"/>
    </source>
</evidence>
<comment type="similarity">
    <text evidence="2">Belongs to the leguminous lectin family.</text>
</comment>